<feature type="domain" description="Solute-binding protein family 5" evidence="4">
    <location>
        <begin position="74"/>
        <end position="427"/>
    </location>
</feature>
<proteinExistence type="inferred from homology"/>
<dbReference type="GO" id="GO:1904680">
    <property type="term" value="F:peptide transmembrane transporter activity"/>
    <property type="evidence" value="ECO:0007669"/>
    <property type="project" value="TreeGrafter"/>
</dbReference>
<dbReference type="PANTHER" id="PTHR30290">
    <property type="entry name" value="PERIPLASMIC BINDING COMPONENT OF ABC TRANSPORTER"/>
    <property type="match status" value="1"/>
</dbReference>
<keyword evidence="3" id="KW-0732">Signal</keyword>
<dbReference type="PIRSF" id="PIRSF002741">
    <property type="entry name" value="MppA"/>
    <property type="match status" value="1"/>
</dbReference>
<dbReference type="RefSeq" id="WP_268779848.1">
    <property type="nucleotide sequence ID" value="NZ_JAPRAT010000012.1"/>
</dbReference>
<dbReference type="GO" id="GO:0042597">
    <property type="term" value="C:periplasmic space"/>
    <property type="evidence" value="ECO:0007669"/>
    <property type="project" value="UniProtKB-ARBA"/>
</dbReference>
<evidence type="ECO:0000313" key="5">
    <source>
        <dbReference type="EMBL" id="MCZ0703077.1"/>
    </source>
</evidence>
<evidence type="ECO:0000259" key="4">
    <source>
        <dbReference type="Pfam" id="PF00496"/>
    </source>
</evidence>
<comment type="similarity">
    <text evidence="1">Belongs to the bacterial solute-binding protein 5 family.</text>
</comment>
<dbReference type="PROSITE" id="PS51257">
    <property type="entry name" value="PROKAR_LIPOPROTEIN"/>
    <property type="match status" value="1"/>
</dbReference>
<name>A0A9J6RC12_9BACI</name>
<dbReference type="InterPro" id="IPR039424">
    <property type="entry name" value="SBP_5"/>
</dbReference>
<dbReference type="Gene3D" id="3.40.190.10">
    <property type="entry name" value="Periplasmic binding protein-like II"/>
    <property type="match status" value="1"/>
</dbReference>
<evidence type="ECO:0000256" key="1">
    <source>
        <dbReference type="ARBA" id="ARBA00005695"/>
    </source>
</evidence>
<keyword evidence="2" id="KW-0813">Transport</keyword>
<dbReference type="PANTHER" id="PTHR30290:SF9">
    <property type="entry name" value="OLIGOPEPTIDE-BINDING PROTEIN APPA"/>
    <property type="match status" value="1"/>
</dbReference>
<dbReference type="Pfam" id="PF00496">
    <property type="entry name" value="SBP_bac_5"/>
    <property type="match status" value="1"/>
</dbReference>
<keyword evidence="6" id="KW-1185">Reference proteome</keyword>
<dbReference type="InterPro" id="IPR000914">
    <property type="entry name" value="SBP_5_dom"/>
</dbReference>
<dbReference type="Proteomes" id="UP001084197">
    <property type="component" value="Unassembled WGS sequence"/>
</dbReference>
<dbReference type="InterPro" id="IPR030678">
    <property type="entry name" value="Peptide/Ni-bd"/>
</dbReference>
<dbReference type="GO" id="GO:0015833">
    <property type="term" value="P:peptide transport"/>
    <property type="evidence" value="ECO:0007669"/>
    <property type="project" value="TreeGrafter"/>
</dbReference>
<gene>
    <name evidence="5" type="ORF">OWO01_07620</name>
</gene>
<evidence type="ECO:0000313" key="6">
    <source>
        <dbReference type="Proteomes" id="UP001084197"/>
    </source>
</evidence>
<dbReference type="EMBL" id="JAPRAT010000012">
    <property type="protein sequence ID" value="MCZ0703077.1"/>
    <property type="molecule type" value="Genomic_DNA"/>
</dbReference>
<sequence>MKKTIYKITAIILFIFLIGCEDANDLSEDIDQENKSLTLLFSFPSSTIDPHQDWMGVRAGIAETLVKIDQDLSIQPWLAENWEQEDEQTWRFTLREGLTFHDDTPVDGNAVKASFERLLEVNDAMANNLKIESIEADGRDILFVTSESYPTFVSELVHTNTSIIKVDTENINEQPIGTGPFQVVDFTTESKIELERYEDYWDGVALIDKVTVQFNSDGNVRGLALQSGEADIAYHLPPETLAPIEQRDDLRVESVSSLRVHFLLYNMKSSPLQDQNVRQALDLLIDRQIIADEIMAGHATVANGPFHPDFSFSNDGAPESYDPEQAESLLKQAGYQKNADGQLEKDNEVLQLTLATYQGRPELPQMAQYLQAEASKLGIEINIVTVENVDAYLWEQQTEWDLVTYSMLSAPRGDGGYFLNVAFSPDGSLNPGDIYIEDVNALITQLNQTSTIEERIQLQKQMVDIIQEEVPQSYIVYPHIIVGVNNRVKNWTPGSEEYYLITNELDLE</sequence>
<dbReference type="CDD" id="cd08490">
    <property type="entry name" value="PBP2_NikA_DppA_OppA_like_3"/>
    <property type="match status" value="1"/>
</dbReference>
<evidence type="ECO:0000256" key="3">
    <source>
        <dbReference type="ARBA" id="ARBA00022729"/>
    </source>
</evidence>
<protein>
    <submittedName>
        <fullName evidence="5">ABC transporter substrate-binding protein</fullName>
    </submittedName>
</protein>
<dbReference type="InterPro" id="IPR050035">
    <property type="entry name" value="NikA"/>
</dbReference>
<comment type="caution">
    <text evidence="5">The sequence shown here is derived from an EMBL/GenBank/DDBJ whole genome shotgun (WGS) entry which is preliminary data.</text>
</comment>
<organism evidence="5 6">
    <name type="scientific">Natronobacillus azotifigens</name>
    <dbReference type="NCBI Taxonomy" id="472978"/>
    <lineage>
        <taxon>Bacteria</taxon>
        <taxon>Bacillati</taxon>
        <taxon>Bacillota</taxon>
        <taxon>Bacilli</taxon>
        <taxon>Bacillales</taxon>
        <taxon>Bacillaceae</taxon>
        <taxon>Natronobacillus</taxon>
    </lineage>
</organism>
<accession>A0A9J6RC12</accession>
<evidence type="ECO:0000256" key="2">
    <source>
        <dbReference type="ARBA" id="ARBA00022448"/>
    </source>
</evidence>
<dbReference type="GO" id="GO:0043190">
    <property type="term" value="C:ATP-binding cassette (ABC) transporter complex"/>
    <property type="evidence" value="ECO:0007669"/>
    <property type="project" value="InterPro"/>
</dbReference>
<dbReference type="NCBIfam" id="NF045468">
    <property type="entry name" value="Opp5A_nikA"/>
    <property type="match status" value="1"/>
</dbReference>
<dbReference type="SUPFAM" id="SSF53850">
    <property type="entry name" value="Periplasmic binding protein-like II"/>
    <property type="match status" value="1"/>
</dbReference>
<reference evidence="5" key="1">
    <citation type="submission" date="2022-11" db="EMBL/GenBank/DDBJ databases">
        <title>WGS of Natronobacillus azotifigens 24KS-1, an anaerobic diazotrophic haloalkaliphile from soda-rich habitats.</title>
        <authorList>
            <person name="Sorokin D.Y."/>
            <person name="Merkel A.Y."/>
        </authorList>
    </citation>
    <scope>NUCLEOTIDE SEQUENCE</scope>
    <source>
        <strain evidence="5">24KS-1</strain>
    </source>
</reference>
<dbReference type="Gene3D" id="3.10.105.10">
    <property type="entry name" value="Dipeptide-binding Protein, Domain 3"/>
    <property type="match status" value="1"/>
</dbReference>
<dbReference type="AlphaFoldDB" id="A0A9J6RC12"/>